<evidence type="ECO:0000256" key="6">
    <source>
        <dbReference type="SAM" id="SignalP"/>
    </source>
</evidence>
<feature type="chain" id="PRO_5008580449" description="Peptidase S1 domain-containing protein" evidence="6">
    <location>
        <begin position="20"/>
        <end position="252"/>
    </location>
</feature>
<dbReference type="SMART" id="SM00020">
    <property type="entry name" value="Tryp_SPc"/>
    <property type="match status" value="1"/>
</dbReference>
<dbReference type="EMBL" id="GEDC01023556">
    <property type="protein sequence ID" value="JAS13742.1"/>
    <property type="molecule type" value="Transcribed_RNA"/>
</dbReference>
<dbReference type="Pfam" id="PF00089">
    <property type="entry name" value="Trypsin"/>
    <property type="match status" value="1"/>
</dbReference>
<dbReference type="InterPro" id="IPR050430">
    <property type="entry name" value="Peptidase_S1"/>
</dbReference>
<dbReference type="SUPFAM" id="SSF50494">
    <property type="entry name" value="Trypsin-like serine proteases"/>
    <property type="match status" value="1"/>
</dbReference>
<dbReference type="PROSITE" id="PS50240">
    <property type="entry name" value="TRYPSIN_DOM"/>
    <property type="match status" value="1"/>
</dbReference>
<dbReference type="InterPro" id="IPR001314">
    <property type="entry name" value="Peptidase_S1A"/>
</dbReference>
<name>A0A1B6CK07_9HEMI</name>
<reference evidence="8" key="1">
    <citation type="submission" date="2015-12" db="EMBL/GenBank/DDBJ databases">
        <title>De novo transcriptome assembly of four potential Pierce s Disease insect vectors from Arizona vineyards.</title>
        <authorList>
            <person name="Tassone E.E."/>
        </authorList>
    </citation>
    <scope>NUCLEOTIDE SEQUENCE</scope>
</reference>
<keyword evidence="5" id="KW-1015">Disulfide bond</keyword>
<dbReference type="GO" id="GO:0004252">
    <property type="term" value="F:serine-type endopeptidase activity"/>
    <property type="evidence" value="ECO:0007669"/>
    <property type="project" value="InterPro"/>
</dbReference>
<dbReference type="PANTHER" id="PTHR24276">
    <property type="entry name" value="POLYSERASE-RELATED"/>
    <property type="match status" value="1"/>
</dbReference>
<evidence type="ECO:0000256" key="1">
    <source>
        <dbReference type="ARBA" id="ARBA00007664"/>
    </source>
</evidence>
<dbReference type="Gene3D" id="2.40.10.10">
    <property type="entry name" value="Trypsin-like serine proteases"/>
    <property type="match status" value="1"/>
</dbReference>
<evidence type="ECO:0000259" key="7">
    <source>
        <dbReference type="PROSITE" id="PS50240"/>
    </source>
</evidence>
<keyword evidence="3" id="KW-0378">Hydrolase</keyword>
<keyword evidence="4" id="KW-0720">Serine protease</keyword>
<evidence type="ECO:0000256" key="5">
    <source>
        <dbReference type="ARBA" id="ARBA00023157"/>
    </source>
</evidence>
<evidence type="ECO:0000313" key="8">
    <source>
        <dbReference type="EMBL" id="JAS13742.1"/>
    </source>
</evidence>
<comment type="similarity">
    <text evidence="1">Belongs to the peptidase S1 family.</text>
</comment>
<keyword evidence="6" id="KW-0732">Signal</keyword>
<dbReference type="GO" id="GO:0006508">
    <property type="term" value="P:proteolysis"/>
    <property type="evidence" value="ECO:0007669"/>
    <property type="project" value="UniProtKB-KW"/>
</dbReference>
<accession>A0A1B6CK07</accession>
<dbReference type="PRINTS" id="PR00722">
    <property type="entry name" value="CHYMOTRYPSIN"/>
</dbReference>
<dbReference type="PANTHER" id="PTHR24276:SF98">
    <property type="entry name" value="FI18310P1-RELATED"/>
    <property type="match status" value="1"/>
</dbReference>
<dbReference type="InterPro" id="IPR001254">
    <property type="entry name" value="Trypsin_dom"/>
</dbReference>
<organism evidence="8">
    <name type="scientific">Clastoptera arizonana</name>
    <name type="common">Arizona spittle bug</name>
    <dbReference type="NCBI Taxonomy" id="38151"/>
    <lineage>
        <taxon>Eukaryota</taxon>
        <taxon>Metazoa</taxon>
        <taxon>Ecdysozoa</taxon>
        <taxon>Arthropoda</taxon>
        <taxon>Hexapoda</taxon>
        <taxon>Insecta</taxon>
        <taxon>Pterygota</taxon>
        <taxon>Neoptera</taxon>
        <taxon>Paraneoptera</taxon>
        <taxon>Hemiptera</taxon>
        <taxon>Auchenorrhyncha</taxon>
        <taxon>Cercopoidea</taxon>
        <taxon>Clastopteridae</taxon>
        <taxon>Clastoptera</taxon>
    </lineage>
</organism>
<sequence length="252" mass="28030">KMLTKVFLILCSCLALVATAGLPTKPNSLGIIGGKTTNIKKHPYQVTVMSDCSGVILNKRWILSLASCVEASTYHIQDYSIRAGANTHTKGGKLYQLEEAIVHSMYNITTRVYDFCLLKTKEPIKFNKKTKSIQYSKNPLKTGARAIVSGWGQHGDGNETFAFREIALYGYDFVTCKQRYSGNVRDSMICAISKNSKEGPCLWDWGDPLVAKNKLYGMYAGWLFQCPSAEYPSVFNDVSAVAEWIQKTTGIH</sequence>
<proteinExistence type="inferred from homology"/>
<feature type="non-terminal residue" evidence="8">
    <location>
        <position position="1"/>
    </location>
</feature>
<dbReference type="CDD" id="cd00190">
    <property type="entry name" value="Tryp_SPc"/>
    <property type="match status" value="1"/>
</dbReference>
<feature type="signal peptide" evidence="6">
    <location>
        <begin position="1"/>
        <end position="19"/>
    </location>
</feature>
<dbReference type="AlphaFoldDB" id="A0A1B6CK07"/>
<dbReference type="InterPro" id="IPR009003">
    <property type="entry name" value="Peptidase_S1_PA"/>
</dbReference>
<evidence type="ECO:0000256" key="2">
    <source>
        <dbReference type="ARBA" id="ARBA00022670"/>
    </source>
</evidence>
<evidence type="ECO:0000256" key="4">
    <source>
        <dbReference type="ARBA" id="ARBA00022825"/>
    </source>
</evidence>
<protein>
    <recommendedName>
        <fullName evidence="7">Peptidase S1 domain-containing protein</fullName>
    </recommendedName>
</protein>
<gene>
    <name evidence="8" type="ORF">g.1365</name>
</gene>
<feature type="domain" description="Peptidase S1" evidence="7">
    <location>
        <begin position="31"/>
        <end position="250"/>
    </location>
</feature>
<dbReference type="InterPro" id="IPR043504">
    <property type="entry name" value="Peptidase_S1_PA_chymotrypsin"/>
</dbReference>
<evidence type="ECO:0000256" key="3">
    <source>
        <dbReference type="ARBA" id="ARBA00022801"/>
    </source>
</evidence>
<keyword evidence="2" id="KW-0645">Protease</keyword>